<reference evidence="5" key="1">
    <citation type="submission" date="2016-10" db="EMBL/GenBank/DDBJ databases">
        <authorList>
            <person name="Varghese N."/>
            <person name="Submissions S."/>
        </authorList>
    </citation>
    <scope>NUCLEOTIDE SEQUENCE [LARGE SCALE GENOMIC DNA]</scope>
    <source>
        <strain evidence="5">GAS232</strain>
    </source>
</reference>
<keyword evidence="5" id="KW-1185">Reference proteome</keyword>
<dbReference type="GO" id="GO:0042834">
    <property type="term" value="F:peptidoglycan binding"/>
    <property type="evidence" value="ECO:0007669"/>
    <property type="project" value="InterPro"/>
</dbReference>
<dbReference type="InterPro" id="IPR007730">
    <property type="entry name" value="SPOR-like_dom"/>
</dbReference>
<feature type="compositionally biased region" description="Low complexity" evidence="1">
    <location>
        <begin position="131"/>
        <end position="152"/>
    </location>
</feature>
<feature type="region of interest" description="Disordered" evidence="1">
    <location>
        <begin position="78"/>
        <end position="152"/>
    </location>
</feature>
<organism evidence="4 5">
    <name type="scientific">Terriglobus roseus</name>
    <dbReference type="NCBI Taxonomy" id="392734"/>
    <lineage>
        <taxon>Bacteria</taxon>
        <taxon>Pseudomonadati</taxon>
        <taxon>Acidobacteriota</taxon>
        <taxon>Terriglobia</taxon>
        <taxon>Terriglobales</taxon>
        <taxon>Acidobacteriaceae</taxon>
        <taxon>Terriglobus</taxon>
    </lineage>
</organism>
<evidence type="ECO:0000259" key="3">
    <source>
        <dbReference type="PROSITE" id="PS51724"/>
    </source>
</evidence>
<keyword evidence="2" id="KW-0472">Membrane</keyword>
<dbReference type="SUPFAM" id="SSF110997">
    <property type="entry name" value="Sporulation related repeat"/>
    <property type="match status" value="1"/>
</dbReference>
<keyword evidence="2" id="KW-1133">Transmembrane helix</keyword>
<evidence type="ECO:0000256" key="1">
    <source>
        <dbReference type="SAM" id="MobiDB-lite"/>
    </source>
</evidence>
<evidence type="ECO:0000313" key="4">
    <source>
        <dbReference type="EMBL" id="SDF54709.1"/>
    </source>
</evidence>
<dbReference type="RefSeq" id="WP_083345562.1">
    <property type="nucleotide sequence ID" value="NZ_LT629690.1"/>
</dbReference>
<protein>
    <submittedName>
        <fullName evidence="4">Sporulation related domain-containing protein</fullName>
    </submittedName>
</protein>
<proteinExistence type="predicted"/>
<feature type="transmembrane region" description="Helical" evidence="2">
    <location>
        <begin position="46"/>
        <end position="65"/>
    </location>
</feature>
<keyword evidence="2" id="KW-0812">Transmembrane</keyword>
<gene>
    <name evidence="4" type="ORF">SAMN05444167_2657</name>
</gene>
<dbReference type="EMBL" id="LT629690">
    <property type="protein sequence ID" value="SDF54709.1"/>
    <property type="molecule type" value="Genomic_DNA"/>
</dbReference>
<dbReference type="Gene3D" id="3.30.70.1070">
    <property type="entry name" value="Sporulation related repeat"/>
    <property type="match status" value="1"/>
</dbReference>
<dbReference type="PROSITE" id="PS51724">
    <property type="entry name" value="SPOR"/>
    <property type="match status" value="1"/>
</dbReference>
<dbReference type="InterPro" id="IPR036680">
    <property type="entry name" value="SPOR-like_sf"/>
</dbReference>
<evidence type="ECO:0000313" key="5">
    <source>
        <dbReference type="Proteomes" id="UP000182427"/>
    </source>
</evidence>
<name>A0A1G7M0J8_9BACT</name>
<feature type="compositionally biased region" description="Polar residues" evidence="1">
    <location>
        <begin position="115"/>
        <end position="130"/>
    </location>
</feature>
<dbReference type="AlphaFoldDB" id="A0A1G7M0J8"/>
<evidence type="ECO:0000256" key="2">
    <source>
        <dbReference type="SAM" id="Phobius"/>
    </source>
</evidence>
<feature type="compositionally biased region" description="Low complexity" evidence="1">
    <location>
        <begin position="78"/>
        <end position="99"/>
    </location>
</feature>
<feature type="region of interest" description="Disordered" evidence="1">
    <location>
        <begin position="15"/>
        <end position="35"/>
    </location>
</feature>
<accession>A0A1G7M0J8</accession>
<dbReference type="OrthoDB" id="119559at2"/>
<dbReference type="Proteomes" id="UP000182427">
    <property type="component" value="Chromosome I"/>
</dbReference>
<feature type="domain" description="SPOR" evidence="3">
    <location>
        <begin position="182"/>
        <end position="256"/>
    </location>
</feature>
<dbReference type="Pfam" id="PF05036">
    <property type="entry name" value="SPOR"/>
    <property type="match status" value="1"/>
</dbReference>
<sequence length="256" mass="26503">MSSLFDTDDDLSLRTRRGAEDRSRERAVEMADSPADREVTLNTGTVLALFFALALICAVFFGFGYSMGRKSTQAPVTAASSSTTDSSADDTASHNTASDKPAPGSPAIQPVPGYMSQQEANDANSKSTQSVATAPARPAAVAPAAPAPAHTAVATTTPAPVVRTAPPPAVPTPAAAPVTSAPAAPGSVFVQIAAVSHQEDADVLKSALGRRGYKVVERSDANDRLIHVQIGPFTDRKAAEATRQKLLSDGYNAFLK</sequence>